<proteinExistence type="predicted"/>
<sequence>MAQGPLNYDIPTEMRDFAEKSVEQAKKAFDGFLGAANKAVSAAESQASSVQLTGKDFATKAIGYAERNVGAAFDLAQKLVRSKDVQEVMQHQADYVRAQMAQLQEQMQELGASVQSTVQKATAEAQANMQKATADAQATVQKAAEGLKRK</sequence>
<dbReference type="AlphaFoldDB" id="A0A2T1HLD2"/>
<reference evidence="4" key="1">
    <citation type="submission" date="2018-03" db="EMBL/GenBank/DDBJ databases">
        <authorList>
            <person name="Sun L."/>
            <person name="Liu H."/>
            <person name="Chen W."/>
            <person name="Huang K."/>
            <person name="Liu W."/>
            <person name="Gao X."/>
        </authorList>
    </citation>
    <scope>NUCLEOTIDE SEQUENCE [LARGE SCALE GENOMIC DNA]</scope>
    <source>
        <strain evidence="4">SH9</strain>
    </source>
</reference>
<organism evidence="3 4">
    <name type="scientific">Alsobacter soli</name>
    <dbReference type="NCBI Taxonomy" id="2109933"/>
    <lineage>
        <taxon>Bacteria</taxon>
        <taxon>Pseudomonadati</taxon>
        <taxon>Pseudomonadota</taxon>
        <taxon>Alphaproteobacteria</taxon>
        <taxon>Hyphomicrobiales</taxon>
        <taxon>Alsobacteraceae</taxon>
        <taxon>Alsobacter</taxon>
    </lineage>
</organism>
<keyword evidence="1" id="KW-0175">Coiled coil</keyword>
<evidence type="ECO:0000313" key="4">
    <source>
        <dbReference type="Proteomes" id="UP000239772"/>
    </source>
</evidence>
<dbReference type="Pfam" id="PF09361">
    <property type="entry name" value="Phasin_2"/>
    <property type="match status" value="1"/>
</dbReference>
<dbReference type="InterPro" id="IPR010234">
    <property type="entry name" value="Phasin_subfam-2"/>
</dbReference>
<comment type="caution">
    <text evidence="3">The sequence shown here is derived from an EMBL/GenBank/DDBJ whole genome shotgun (WGS) entry which is preliminary data.</text>
</comment>
<gene>
    <name evidence="3" type="ORF">SLNSH_24090</name>
</gene>
<evidence type="ECO:0000313" key="3">
    <source>
        <dbReference type="EMBL" id="PSC02438.1"/>
    </source>
</evidence>
<dbReference type="Proteomes" id="UP000239772">
    <property type="component" value="Unassembled WGS sequence"/>
</dbReference>
<feature type="coiled-coil region" evidence="1">
    <location>
        <begin position="93"/>
        <end position="120"/>
    </location>
</feature>
<protein>
    <submittedName>
        <fullName evidence="3">Phasin</fullName>
    </submittedName>
</protein>
<evidence type="ECO:0000256" key="1">
    <source>
        <dbReference type="SAM" id="Coils"/>
    </source>
</evidence>
<keyword evidence="4" id="KW-1185">Reference proteome</keyword>
<feature type="domain" description="Phasin" evidence="2">
    <location>
        <begin position="34"/>
        <end position="128"/>
    </location>
</feature>
<dbReference type="EMBL" id="PVZS01000061">
    <property type="protein sequence ID" value="PSC02438.1"/>
    <property type="molecule type" value="Genomic_DNA"/>
</dbReference>
<evidence type="ECO:0000259" key="2">
    <source>
        <dbReference type="Pfam" id="PF09361"/>
    </source>
</evidence>
<dbReference type="RefSeq" id="WP_106340802.1">
    <property type="nucleotide sequence ID" value="NZ_PVZS01000061.1"/>
</dbReference>
<accession>A0A2T1HLD2</accession>
<name>A0A2T1HLD2_9HYPH</name>
<dbReference type="InterPro" id="IPR018968">
    <property type="entry name" value="Phasin"/>
</dbReference>
<dbReference type="NCBIfam" id="TIGR01985">
    <property type="entry name" value="phasin_2"/>
    <property type="match status" value="1"/>
</dbReference>
<dbReference type="OrthoDB" id="7856369at2"/>